<keyword evidence="4 6" id="KW-0808">Transferase</keyword>
<protein>
    <recommendedName>
        <fullName evidence="6">Ribosomal RNA small subunit methyltransferase G</fullName>
        <ecNumber evidence="6">2.1.1.170</ecNumber>
    </recommendedName>
    <alternativeName>
        <fullName evidence="6">16S rRNA 7-methylguanosine methyltransferase</fullName>
        <shortName evidence="6">16S rRNA m7G methyltransferase</shortName>
    </alternativeName>
</protein>
<proteinExistence type="inferred from homology"/>
<comment type="catalytic activity">
    <reaction evidence="6">
        <text>guanosine(527) in 16S rRNA + S-adenosyl-L-methionine = N(7)-methylguanosine(527) in 16S rRNA + S-adenosyl-L-homocysteine</text>
        <dbReference type="Rhea" id="RHEA:42732"/>
        <dbReference type="Rhea" id="RHEA-COMP:10209"/>
        <dbReference type="Rhea" id="RHEA-COMP:10210"/>
        <dbReference type="ChEBI" id="CHEBI:57856"/>
        <dbReference type="ChEBI" id="CHEBI:59789"/>
        <dbReference type="ChEBI" id="CHEBI:74269"/>
        <dbReference type="ChEBI" id="CHEBI:74480"/>
        <dbReference type="EC" id="2.1.1.170"/>
    </reaction>
</comment>
<comment type="subcellular location">
    <subcellularLocation>
        <location evidence="6">Cytoplasm</location>
    </subcellularLocation>
</comment>
<dbReference type="HAMAP" id="MF_00074">
    <property type="entry name" value="16SrRNA_methyltr_G"/>
    <property type="match status" value="1"/>
</dbReference>
<dbReference type="Pfam" id="PF02527">
    <property type="entry name" value="GidB"/>
    <property type="match status" value="1"/>
</dbReference>
<evidence type="ECO:0000313" key="8">
    <source>
        <dbReference type="Proteomes" id="UP001239909"/>
    </source>
</evidence>
<dbReference type="Gene3D" id="3.40.50.150">
    <property type="entry name" value="Vaccinia Virus protein VP39"/>
    <property type="match status" value="1"/>
</dbReference>
<dbReference type="PANTHER" id="PTHR31760:SF0">
    <property type="entry name" value="S-ADENOSYL-L-METHIONINE-DEPENDENT METHYLTRANSFERASES SUPERFAMILY PROTEIN"/>
    <property type="match status" value="1"/>
</dbReference>
<evidence type="ECO:0000256" key="1">
    <source>
        <dbReference type="ARBA" id="ARBA00022490"/>
    </source>
</evidence>
<evidence type="ECO:0000256" key="5">
    <source>
        <dbReference type="ARBA" id="ARBA00022691"/>
    </source>
</evidence>
<comment type="caution">
    <text evidence="6">Lacks conserved residue(s) required for the propagation of feature annotation.</text>
</comment>
<dbReference type="EC" id="2.1.1.170" evidence="6"/>
<keyword evidence="2 6" id="KW-0698">rRNA processing</keyword>
<feature type="binding site" evidence="6">
    <location>
        <position position="139"/>
    </location>
    <ligand>
        <name>S-adenosyl-L-methionine</name>
        <dbReference type="ChEBI" id="CHEBI:59789"/>
    </ligand>
</feature>
<dbReference type="SUPFAM" id="SSF53335">
    <property type="entry name" value="S-adenosyl-L-methionine-dependent methyltransferases"/>
    <property type="match status" value="1"/>
</dbReference>
<evidence type="ECO:0000256" key="6">
    <source>
        <dbReference type="HAMAP-Rule" id="MF_00074"/>
    </source>
</evidence>
<keyword evidence="8" id="KW-1185">Reference proteome</keyword>
<organism evidence="7 8">
    <name type="scientific">Paralimibaculum aggregatum</name>
    <dbReference type="NCBI Taxonomy" id="3036245"/>
    <lineage>
        <taxon>Bacteria</taxon>
        <taxon>Pseudomonadati</taxon>
        <taxon>Pseudomonadota</taxon>
        <taxon>Alphaproteobacteria</taxon>
        <taxon>Rhodobacterales</taxon>
        <taxon>Paracoccaceae</taxon>
        <taxon>Paralimibaculum</taxon>
    </lineage>
</organism>
<dbReference type="PANTHER" id="PTHR31760">
    <property type="entry name" value="S-ADENOSYL-L-METHIONINE-DEPENDENT METHYLTRANSFERASES SUPERFAMILY PROTEIN"/>
    <property type="match status" value="1"/>
</dbReference>
<feature type="binding site" evidence="6">
    <location>
        <position position="76"/>
    </location>
    <ligand>
        <name>S-adenosyl-L-methionine</name>
        <dbReference type="ChEBI" id="CHEBI:59789"/>
    </ligand>
</feature>
<keyword evidence="3 6" id="KW-0489">Methyltransferase</keyword>
<feature type="binding site" evidence="6">
    <location>
        <begin position="124"/>
        <end position="125"/>
    </location>
    <ligand>
        <name>S-adenosyl-L-methionine</name>
        <dbReference type="ChEBI" id="CHEBI:59789"/>
    </ligand>
</feature>
<sequence length="214" mass="22831">MSPEAFARAFDVSRETLARLEIFARVLETWTRRINLIAPSTVPELWSRHIADCAQLWPLRPAGARSWVDLGAGAGLPGLVIAALAAEAGGPAVTLVESDRRKAAFLATAAREMGLAPAIRAERIEALALPAPPEVISARALAPLPALLAHAARLGGPETVALFPKGARADSELTAAAERWHYHVTKIASRTDGNATILRLTHIRSIEQSHDPTS</sequence>
<comment type="function">
    <text evidence="6">Specifically methylates the N7 position of guanine in position 527 of 16S rRNA.</text>
</comment>
<dbReference type="InterPro" id="IPR029063">
    <property type="entry name" value="SAM-dependent_MTases_sf"/>
</dbReference>
<evidence type="ECO:0000256" key="2">
    <source>
        <dbReference type="ARBA" id="ARBA00022552"/>
    </source>
</evidence>
<comment type="caution">
    <text evidence="7">The sequence shown here is derived from an EMBL/GenBank/DDBJ whole genome shotgun (WGS) entry which is preliminary data.</text>
</comment>
<keyword evidence="5 6" id="KW-0949">S-adenosyl-L-methionine</keyword>
<evidence type="ECO:0000256" key="4">
    <source>
        <dbReference type="ARBA" id="ARBA00022679"/>
    </source>
</evidence>
<dbReference type="Proteomes" id="UP001239909">
    <property type="component" value="Unassembled WGS sequence"/>
</dbReference>
<dbReference type="EMBL" id="BSYI01000048">
    <property type="protein sequence ID" value="GMG84986.1"/>
    <property type="molecule type" value="Genomic_DNA"/>
</dbReference>
<dbReference type="PIRSF" id="PIRSF003078">
    <property type="entry name" value="GidB"/>
    <property type="match status" value="1"/>
</dbReference>
<evidence type="ECO:0000256" key="3">
    <source>
        <dbReference type="ARBA" id="ARBA00022603"/>
    </source>
</evidence>
<gene>
    <name evidence="6 7" type="primary">rsmG</name>
    <name evidence="7" type="ORF">LNKW23_42020</name>
</gene>
<comment type="similarity">
    <text evidence="6">Belongs to the methyltransferase superfamily. RNA methyltransferase RsmG family.</text>
</comment>
<keyword evidence="1 6" id="KW-0963">Cytoplasm</keyword>
<dbReference type="RefSeq" id="WP_285674187.1">
    <property type="nucleotide sequence ID" value="NZ_BSYI01000048.1"/>
</dbReference>
<evidence type="ECO:0000313" key="7">
    <source>
        <dbReference type="EMBL" id="GMG84986.1"/>
    </source>
</evidence>
<dbReference type="InterPro" id="IPR003682">
    <property type="entry name" value="rRNA_ssu_MeTfrase_G"/>
</dbReference>
<feature type="binding site" evidence="6">
    <location>
        <position position="71"/>
    </location>
    <ligand>
        <name>S-adenosyl-L-methionine</name>
        <dbReference type="ChEBI" id="CHEBI:59789"/>
    </ligand>
</feature>
<accession>A0ABQ6LSD6</accession>
<reference evidence="7 8" key="1">
    <citation type="submission" date="2023-04" db="EMBL/GenBank/DDBJ databases">
        <title>Marinoamorphus aggregata gen. nov., sp. Nov., isolate from tissue of brittle star Ophioplocus japonicus.</title>
        <authorList>
            <person name="Kawano K."/>
            <person name="Sawayama S."/>
            <person name="Nakagawa S."/>
        </authorList>
    </citation>
    <scope>NUCLEOTIDE SEQUENCE [LARGE SCALE GENOMIC DNA]</scope>
    <source>
        <strain evidence="7 8">NKW23</strain>
    </source>
</reference>
<name>A0ABQ6LSD6_9RHOB</name>